<proteinExistence type="predicted"/>
<name>A0AA42CD83_9PROT</name>
<dbReference type="Proteomes" id="UP001165679">
    <property type="component" value="Unassembled WGS sequence"/>
</dbReference>
<organism evidence="1 2">
    <name type="scientific">Limobrevibacterium gyesilva</name>
    <dbReference type="NCBI Taxonomy" id="2991712"/>
    <lineage>
        <taxon>Bacteria</taxon>
        <taxon>Pseudomonadati</taxon>
        <taxon>Pseudomonadota</taxon>
        <taxon>Alphaproteobacteria</taxon>
        <taxon>Acetobacterales</taxon>
        <taxon>Acetobacteraceae</taxon>
        <taxon>Limobrevibacterium</taxon>
    </lineage>
</organism>
<evidence type="ECO:0000313" key="2">
    <source>
        <dbReference type="Proteomes" id="UP001165679"/>
    </source>
</evidence>
<dbReference type="RefSeq" id="WP_264711991.1">
    <property type="nucleotide sequence ID" value="NZ_JAPDNT010000001.1"/>
</dbReference>
<reference evidence="1" key="2">
    <citation type="submission" date="2022-10" db="EMBL/GenBank/DDBJ databases">
        <authorList>
            <person name="Trinh H.N."/>
        </authorList>
    </citation>
    <scope>NUCLEOTIDE SEQUENCE</scope>
    <source>
        <strain evidence="1">RN2-1</strain>
    </source>
</reference>
<accession>A0AA42CD83</accession>
<dbReference type="EMBL" id="JAPDNT010000001">
    <property type="protein sequence ID" value="MCW3473419.1"/>
    <property type="molecule type" value="Genomic_DNA"/>
</dbReference>
<dbReference type="AlphaFoldDB" id="A0AA42CD83"/>
<evidence type="ECO:0000313" key="1">
    <source>
        <dbReference type="EMBL" id="MCW3473419.1"/>
    </source>
</evidence>
<keyword evidence="2" id="KW-1185">Reference proteome</keyword>
<comment type="caution">
    <text evidence="1">The sequence shown here is derived from an EMBL/GenBank/DDBJ whole genome shotgun (WGS) entry which is preliminary data.</text>
</comment>
<gene>
    <name evidence="1" type="ORF">OL599_02415</name>
</gene>
<sequence length="196" mass="22228">MLRLSVLPEDRARPHHLRLAREALSPLTGADRAQLFHLPNEDLAVVWRGETAALQTCLRSVRHLFADDTDLVPDPAALAVVLDLPQDSGRLLQAIEDSERPPPPAAAPASRATRPLDLAILLALERAMAQADMTRFARRQPVVQATPDGWRMRWERRFLSDAELFETILPDRAPRADPWLFRRLTRTLDRRMLALM</sequence>
<reference evidence="1" key="1">
    <citation type="submission" date="2022-09" db="EMBL/GenBank/DDBJ databases">
        <title>Rhodovastum sp. nov. RN2-1 isolated from soil in Seongnam, South Korea.</title>
        <authorList>
            <person name="Le N.T."/>
        </authorList>
    </citation>
    <scope>NUCLEOTIDE SEQUENCE</scope>
    <source>
        <strain evidence="1">RN2-1</strain>
    </source>
</reference>
<protein>
    <submittedName>
        <fullName evidence="1">Uncharacterized protein</fullName>
    </submittedName>
</protein>